<organism evidence="9 10">
    <name type="scientific">Armadillidium nasatum</name>
    <dbReference type="NCBI Taxonomy" id="96803"/>
    <lineage>
        <taxon>Eukaryota</taxon>
        <taxon>Metazoa</taxon>
        <taxon>Ecdysozoa</taxon>
        <taxon>Arthropoda</taxon>
        <taxon>Crustacea</taxon>
        <taxon>Multicrustacea</taxon>
        <taxon>Malacostraca</taxon>
        <taxon>Eumalacostraca</taxon>
        <taxon>Peracarida</taxon>
        <taxon>Isopoda</taxon>
        <taxon>Oniscidea</taxon>
        <taxon>Crinocheta</taxon>
        <taxon>Armadillidiidae</taxon>
        <taxon>Armadillidium</taxon>
    </lineage>
</organism>
<evidence type="ECO:0000313" key="10">
    <source>
        <dbReference type="Proteomes" id="UP000326759"/>
    </source>
</evidence>
<dbReference type="OrthoDB" id="10007451at2759"/>
<keyword evidence="3 4" id="KW-0879">Wnt signaling pathway</keyword>
<dbReference type="PANTHER" id="PTHR46102">
    <property type="entry name" value="AXIN"/>
    <property type="match status" value="1"/>
</dbReference>
<dbReference type="Gene3D" id="2.40.240.130">
    <property type="match status" value="1"/>
</dbReference>
<dbReference type="InterPro" id="IPR036305">
    <property type="entry name" value="RGS_sf"/>
</dbReference>
<dbReference type="InterPro" id="IPR001158">
    <property type="entry name" value="DIX"/>
</dbReference>
<evidence type="ECO:0000313" key="9">
    <source>
        <dbReference type="EMBL" id="KAB7499214.1"/>
    </source>
</evidence>
<evidence type="ECO:0000256" key="4">
    <source>
        <dbReference type="PROSITE-ProRule" id="PRU00069"/>
    </source>
</evidence>
<feature type="region of interest" description="Disordered" evidence="6">
    <location>
        <begin position="390"/>
        <end position="423"/>
    </location>
</feature>
<protein>
    <submittedName>
        <fullName evidence="9">Axin-1</fullName>
    </submittedName>
</protein>
<dbReference type="InterPro" id="IPR014936">
    <property type="entry name" value="Axin_b-cat-bd"/>
</dbReference>
<dbReference type="InterPro" id="IPR016137">
    <property type="entry name" value="RGS"/>
</dbReference>
<dbReference type="EMBL" id="SEYY01018570">
    <property type="protein sequence ID" value="KAB7499214.1"/>
    <property type="molecule type" value="Genomic_DNA"/>
</dbReference>
<dbReference type="PROSITE" id="PS50841">
    <property type="entry name" value="DIX"/>
    <property type="match status" value="1"/>
</dbReference>
<proteinExistence type="predicted"/>
<dbReference type="Pfam" id="PF00778">
    <property type="entry name" value="DIX"/>
    <property type="match status" value="1"/>
</dbReference>
<dbReference type="GO" id="GO:0005737">
    <property type="term" value="C:cytoplasm"/>
    <property type="evidence" value="ECO:0007669"/>
    <property type="project" value="UniProtKB-SubCell"/>
</dbReference>
<evidence type="ECO:0000256" key="3">
    <source>
        <dbReference type="ARBA" id="ARBA00022687"/>
    </source>
</evidence>
<dbReference type="GO" id="GO:0032436">
    <property type="term" value="P:positive regulation of proteasomal ubiquitin-dependent protein catabolic process"/>
    <property type="evidence" value="ECO:0007669"/>
    <property type="project" value="TreeGrafter"/>
</dbReference>
<dbReference type="GO" id="GO:0005886">
    <property type="term" value="C:plasma membrane"/>
    <property type="evidence" value="ECO:0007669"/>
    <property type="project" value="TreeGrafter"/>
</dbReference>
<dbReference type="GO" id="GO:0060090">
    <property type="term" value="F:molecular adaptor activity"/>
    <property type="evidence" value="ECO:0007669"/>
    <property type="project" value="TreeGrafter"/>
</dbReference>
<feature type="region of interest" description="Disordered" evidence="6">
    <location>
        <begin position="1"/>
        <end position="29"/>
    </location>
</feature>
<dbReference type="Pfam" id="PF08833">
    <property type="entry name" value="Axin_b-cat_bind"/>
    <property type="match status" value="1"/>
</dbReference>
<dbReference type="AlphaFoldDB" id="A0A5N5SYC9"/>
<dbReference type="SMART" id="SM00021">
    <property type="entry name" value="DAX"/>
    <property type="match status" value="1"/>
</dbReference>
<feature type="region of interest" description="Disordered" evidence="6">
    <location>
        <begin position="806"/>
        <end position="935"/>
    </location>
</feature>
<feature type="compositionally biased region" description="Low complexity" evidence="6">
    <location>
        <begin position="886"/>
        <end position="908"/>
    </location>
</feature>
<sequence>MAQYKLEGDLEGSPQDPSSISSPHKNINVVPSPAEVTDPLDLSSQCISAEVNINIENERLQPLLQRPQNLPLDKENSNVGFVLLSRNEIHLTPSDEFEIGAVKKNEGLRHPPSGEDKSHASRDWNVTYTEMFQDEGGGDGLAVVESDDDAGATPPAIRWAKSLRNLLLDEEGEGAEIFRTFVHQEYGSTDILDFWYACEGLRKGESRFEDINKIPNIIWRRYIRNRTMKVSDQTYNEIQTCIEHNPTNPHIFDQAQLEVEKQIYETLYRAFLMSDLYTSYLCPTKKESSSPTSYDACPPSVSCSSYLPTLHEDSEFSEQQQPAHQQHQRPPRLTVSNLLATSTYRANIEKIKPEANAGYYLKGGSSYTPNPYHITYVSGHAVSLQDSELQSLSSGAHTDDTKSYTDSSVENSSLGFGQPMSRKHQKRQAQKIKENAMQNKEPPIISSVSSGAYVIPRTMLNNESCGPRADSNPVEFGKALAEKLEKYQQEKDSKERLNQSMLKVANSEGAPDEVRREHAVNALPPNVLINKLCEKVQLDDQDPCQSILDEHVARVWDSPIYSPSSPKQLLTETPAVKTAKGGSQVTRQLPHLSYPNPIPPAALATRMSKCALKSSKYSCIPTTASTTSAMYPNIAQSLTGVRGRHSISQGVSGYGGPVISGYQPRNGHHGRRKERGHDVYSTFSSDSGNVADYHDCSERVPPSYLPKSKSMPEYIENHSGAANEVCNRRYCGSGNRRCCRRPPADFTDSGVSVVSDSGRSGAPSSSSDRVESWLFQSRPYTCGVNSSYSVCPGGERDSSKECLKFRSSRSTHTMAGSTSPGTQRKGAGSSGRRSQCSSSTSGNTCINVRADVTGSGQSNHPYEITRDSPLGQAQPFIALEKKKSRGGSNSSKSTGHSSSFEGSGSNGSTMKKQQKSSKQGEMSSQVGNTTITGGGSNTVSTDITTIVYNFQDDQVPFIIKINTRPVTLKKFKQHLHKKGSYRYFFKRFCEDMGMVYEEITDDAEILPYFEGKVFVQIHKDD</sequence>
<feature type="compositionally biased region" description="Low complexity" evidence="6">
    <location>
        <begin position="916"/>
        <end position="935"/>
    </location>
</feature>
<dbReference type="Gene3D" id="1.10.196.10">
    <property type="match status" value="1"/>
</dbReference>
<dbReference type="SUPFAM" id="SSF54236">
    <property type="entry name" value="Ubiquitin-like"/>
    <property type="match status" value="1"/>
</dbReference>
<dbReference type="GO" id="GO:0090090">
    <property type="term" value="P:negative regulation of canonical Wnt signaling pathway"/>
    <property type="evidence" value="ECO:0007669"/>
    <property type="project" value="InterPro"/>
</dbReference>
<dbReference type="Pfam" id="PF00615">
    <property type="entry name" value="RGS"/>
    <property type="match status" value="1"/>
</dbReference>
<dbReference type="InterPro" id="IPR024066">
    <property type="entry name" value="RGS_subdom1/3"/>
</dbReference>
<evidence type="ECO:0000256" key="2">
    <source>
        <dbReference type="ARBA" id="ARBA00022490"/>
    </source>
</evidence>
<dbReference type="GO" id="GO:0048468">
    <property type="term" value="P:cell development"/>
    <property type="evidence" value="ECO:0007669"/>
    <property type="project" value="TreeGrafter"/>
</dbReference>
<dbReference type="PANTHER" id="PTHR46102:SF2">
    <property type="entry name" value="AXIN"/>
    <property type="match status" value="1"/>
</dbReference>
<dbReference type="GO" id="GO:0031625">
    <property type="term" value="F:ubiquitin protein ligase binding"/>
    <property type="evidence" value="ECO:0007669"/>
    <property type="project" value="TreeGrafter"/>
</dbReference>
<evidence type="ECO:0000256" key="5">
    <source>
        <dbReference type="SAM" id="Coils"/>
    </source>
</evidence>
<feature type="compositionally biased region" description="Low complexity" evidence="6">
    <location>
        <begin position="748"/>
        <end position="767"/>
    </location>
</feature>
<accession>A0A5N5SYC9</accession>
<keyword evidence="2" id="KW-0963">Cytoplasm</keyword>
<feature type="compositionally biased region" description="Polar residues" evidence="6">
    <location>
        <begin position="15"/>
        <end position="25"/>
    </location>
</feature>
<dbReference type="SMART" id="SM00315">
    <property type="entry name" value="RGS"/>
    <property type="match status" value="1"/>
</dbReference>
<keyword evidence="10" id="KW-1185">Reference proteome</keyword>
<dbReference type="PROSITE" id="PS50132">
    <property type="entry name" value="RGS"/>
    <property type="match status" value="1"/>
</dbReference>
<evidence type="ECO:0000256" key="1">
    <source>
        <dbReference type="ARBA" id="ARBA00004496"/>
    </source>
</evidence>
<dbReference type="GO" id="GO:0008013">
    <property type="term" value="F:beta-catenin binding"/>
    <property type="evidence" value="ECO:0007669"/>
    <property type="project" value="TreeGrafter"/>
</dbReference>
<dbReference type="GO" id="GO:0030877">
    <property type="term" value="C:beta-catenin destruction complex"/>
    <property type="evidence" value="ECO:0007669"/>
    <property type="project" value="TreeGrafter"/>
</dbReference>
<name>A0A5N5SYC9_9CRUS</name>
<dbReference type="InterPro" id="IPR043581">
    <property type="entry name" value="Axin-like"/>
</dbReference>
<feature type="region of interest" description="Disordered" evidence="6">
    <location>
        <begin position="312"/>
        <end position="334"/>
    </location>
</feature>
<feature type="compositionally biased region" description="Low complexity" evidence="6">
    <location>
        <begin position="826"/>
        <end position="842"/>
    </location>
</feature>
<feature type="domain" description="DIX" evidence="8">
    <location>
        <begin position="941"/>
        <end position="1021"/>
    </location>
</feature>
<gene>
    <name evidence="9" type="primary">Axin1</name>
    <name evidence="9" type="ORF">Anas_04095</name>
</gene>
<comment type="subcellular location">
    <subcellularLocation>
        <location evidence="1">Cytoplasm</location>
    </subcellularLocation>
</comment>
<dbReference type="InterPro" id="IPR038207">
    <property type="entry name" value="DIX_dom_sf"/>
</dbReference>
<dbReference type="Proteomes" id="UP000326759">
    <property type="component" value="Unassembled WGS sequence"/>
</dbReference>
<comment type="caution">
    <text evidence="9">The sequence shown here is derived from an EMBL/GenBank/DDBJ whole genome shotgun (WGS) entry which is preliminary data.</text>
</comment>
<dbReference type="GO" id="GO:0005634">
    <property type="term" value="C:nucleus"/>
    <property type="evidence" value="ECO:0007669"/>
    <property type="project" value="TreeGrafter"/>
</dbReference>
<dbReference type="GO" id="GO:0019901">
    <property type="term" value="F:protein kinase binding"/>
    <property type="evidence" value="ECO:0007669"/>
    <property type="project" value="TreeGrafter"/>
</dbReference>
<dbReference type="InterPro" id="IPR044926">
    <property type="entry name" value="RGS_subdomain_2"/>
</dbReference>
<feature type="compositionally biased region" description="Polar residues" evidence="6">
    <location>
        <begin position="808"/>
        <end position="822"/>
    </location>
</feature>
<evidence type="ECO:0000259" key="7">
    <source>
        <dbReference type="PROSITE" id="PS50132"/>
    </source>
</evidence>
<dbReference type="InterPro" id="IPR029071">
    <property type="entry name" value="Ubiquitin-like_domsf"/>
</dbReference>
<reference evidence="9 10" key="1">
    <citation type="journal article" date="2019" name="PLoS Biol.">
        <title>Sex chromosomes control vertical transmission of feminizing Wolbachia symbionts in an isopod.</title>
        <authorList>
            <person name="Becking T."/>
            <person name="Chebbi M.A."/>
            <person name="Giraud I."/>
            <person name="Moumen B."/>
            <person name="Laverre T."/>
            <person name="Caubet Y."/>
            <person name="Peccoud J."/>
            <person name="Gilbert C."/>
            <person name="Cordaux R."/>
        </authorList>
    </citation>
    <scope>NUCLEOTIDE SEQUENCE [LARGE SCALE GENOMIC DNA]</scope>
    <source>
        <strain evidence="9">ANa2</strain>
        <tissue evidence="9">Whole body excluding digestive tract and cuticle</tissue>
    </source>
</reference>
<evidence type="ECO:0000259" key="8">
    <source>
        <dbReference type="PROSITE" id="PS50841"/>
    </source>
</evidence>
<feature type="coiled-coil region" evidence="5">
    <location>
        <begin position="477"/>
        <end position="504"/>
    </location>
</feature>
<feature type="domain" description="RGS" evidence="7">
    <location>
        <begin position="174"/>
        <end position="281"/>
    </location>
</feature>
<dbReference type="Gene3D" id="1.10.167.10">
    <property type="entry name" value="Regulator of G-protein Signalling 4, domain 2"/>
    <property type="match status" value="1"/>
</dbReference>
<keyword evidence="5" id="KW-0175">Coiled coil</keyword>
<feature type="region of interest" description="Disordered" evidence="6">
    <location>
        <begin position="748"/>
        <end position="770"/>
    </location>
</feature>
<dbReference type="SUPFAM" id="SSF48097">
    <property type="entry name" value="Regulator of G-protein signaling, RGS"/>
    <property type="match status" value="1"/>
</dbReference>
<evidence type="ECO:0000256" key="6">
    <source>
        <dbReference type="SAM" id="MobiDB-lite"/>
    </source>
</evidence>
<feature type="compositionally biased region" description="Polar residues" evidence="6">
    <location>
        <begin position="404"/>
        <end position="415"/>
    </location>
</feature>
<dbReference type="GO" id="GO:0016055">
    <property type="term" value="P:Wnt signaling pathway"/>
    <property type="evidence" value="ECO:0007669"/>
    <property type="project" value="UniProtKB-KW"/>
</dbReference>